<feature type="modified residue" description="4-aspartylphosphate" evidence="4">
    <location>
        <position position="51"/>
    </location>
</feature>
<evidence type="ECO:0000256" key="1">
    <source>
        <dbReference type="ARBA" id="ARBA00023015"/>
    </source>
</evidence>
<keyword evidence="1" id="KW-0805">Transcription regulation</keyword>
<dbReference type="PANTHER" id="PTHR48111">
    <property type="entry name" value="REGULATOR OF RPOS"/>
    <property type="match status" value="1"/>
</dbReference>
<dbReference type="RefSeq" id="WP_342676894.1">
    <property type="nucleotide sequence ID" value="NZ_JBCGCU010000004.1"/>
</dbReference>
<evidence type="ECO:0000313" key="9">
    <source>
        <dbReference type="Proteomes" id="UP001447008"/>
    </source>
</evidence>
<dbReference type="InterPro" id="IPR001789">
    <property type="entry name" value="Sig_transdc_resp-reg_receiver"/>
</dbReference>
<dbReference type="PROSITE" id="PS51755">
    <property type="entry name" value="OMPR_PHOB"/>
    <property type="match status" value="1"/>
</dbReference>
<proteinExistence type="predicted"/>
<dbReference type="InterPro" id="IPR001867">
    <property type="entry name" value="OmpR/PhoB-type_DNA-bd"/>
</dbReference>
<name>A0ABU9MU35_9GAMM</name>
<evidence type="ECO:0000259" key="7">
    <source>
        <dbReference type="PROSITE" id="PS51755"/>
    </source>
</evidence>
<keyword evidence="4" id="KW-0597">Phosphoprotein</keyword>
<feature type="domain" description="OmpR/PhoB-type" evidence="7">
    <location>
        <begin position="124"/>
        <end position="218"/>
    </location>
</feature>
<dbReference type="SUPFAM" id="SSF46894">
    <property type="entry name" value="C-terminal effector domain of the bipartite response regulators"/>
    <property type="match status" value="1"/>
</dbReference>
<dbReference type="Gene3D" id="6.10.250.690">
    <property type="match status" value="1"/>
</dbReference>
<accession>A0ABU9MU35</accession>
<dbReference type="InterPro" id="IPR011006">
    <property type="entry name" value="CheY-like_superfamily"/>
</dbReference>
<feature type="DNA-binding region" description="OmpR/PhoB-type" evidence="5">
    <location>
        <begin position="124"/>
        <end position="218"/>
    </location>
</feature>
<protein>
    <submittedName>
        <fullName evidence="8">Response regulator</fullName>
    </submittedName>
</protein>
<evidence type="ECO:0000256" key="5">
    <source>
        <dbReference type="PROSITE-ProRule" id="PRU01091"/>
    </source>
</evidence>
<keyword evidence="9" id="KW-1185">Reference proteome</keyword>
<keyword evidence="2 5" id="KW-0238">DNA-binding</keyword>
<reference evidence="8 9" key="1">
    <citation type="submission" date="2024-03" db="EMBL/GenBank/DDBJ databases">
        <title>Pseudoalteromonas qingdaonensis sp. nov., isolated from the intestines of marine benthic organisms.</title>
        <authorList>
            <person name="Lin X."/>
            <person name="Fang S."/>
            <person name="Hu X."/>
        </authorList>
    </citation>
    <scope>NUCLEOTIDE SEQUENCE [LARGE SCALE GENOMIC DNA]</scope>
    <source>
        <strain evidence="8 9">YIC-827</strain>
    </source>
</reference>
<evidence type="ECO:0000313" key="8">
    <source>
        <dbReference type="EMBL" id="MEM0514797.1"/>
    </source>
</evidence>
<evidence type="ECO:0000256" key="3">
    <source>
        <dbReference type="ARBA" id="ARBA00023163"/>
    </source>
</evidence>
<dbReference type="Pfam" id="PF00486">
    <property type="entry name" value="Trans_reg_C"/>
    <property type="match status" value="1"/>
</dbReference>
<evidence type="ECO:0000259" key="6">
    <source>
        <dbReference type="PROSITE" id="PS50110"/>
    </source>
</evidence>
<feature type="domain" description="Response regulatory" evidence="6">
    <location>
        <begin position="2"/>
        <end position="116"/>
    </location>
</feature>
<dbReference type="CDD" id="cd00383">
    <property type="entry name" value="trans_reg_C"/>
    <property type="match status" value="1"/>
</dbReference>
<dbReference type="Gene3D" id="1.10.10.10">
    <property type="entry name" value="Winged helix-like DNA-binding domain superfamily/Winged helix DNA-binding domain"/>
    <property type="match status" value="1"/>
</dbReference>
<keyword evidence="3" id="KW-0804">Transcription</keyword>
<evidence type="ECO:0000256" key="4">
    <source>
        <dbReference type="PROSITE-ProRule" id="PRU00169"/>
    </source>
</evidence>
<dbReference type="SUPFAM" id="SSF52172">
    <property type="entry name" value="CheY-like"/>
    <property type="match status" value="1"/>
</dbReference>
<dbReference type="Pfam" id="PF00072">
    <property type="entry name" value="Response_reg"/>
    <property type="match status" value="1"/>
</dbReference>
<sequence length="224" mass="24608">MRLLLVEDDVIVNEGLSRTLAHEGYAVESVTCLAEARPMVAHDDVDLVILDLGLPDGDGLSLLADIKRRAKPLPVLILTARDSLDDKIQGLDLGADDYLVKPFAVDELLARLRVLGRRVSGVTSSLLQCGSVKMDLGAHQVSVDGALLNLPRKEYMLLKALMENQGRVQSKEQLEQKLYQWGEELGSNAIEVHIHHLRKKLPTKMIKTLRGIGYVLASNEGGES</sequence>
<comment type="caution">
    <text evidence="8">The sequence shown here is derived from an EMBL/GenBank/DDBJ whole genome shotgun (WGS) entry which is preliminary data.</text>
</comment>
<dbReference type="InterPro" id="IPR016032">
    <property type="entry name" value="Sig_transdc_resp-reg_C-effctor"/>
</dbReference>
<dbReference type="InterPro" id="IPR036388">
    <property type="entry name" value="WH-like_DNA-bd_sf"/>
</dbReference>
<dbReference type="Gene3D" id="3.40.50.2300">
    <property type="match status" value="1"/>
</dbReference>
<dbReference type="EMBL" id="JBCGCU010000004">
    <property type="protein sequence ID" value="MEM0514797.1"/>
    <property type="molecule type" value="Genomic_DNA"/>
</dbReference>
<dbReference type="CDD" id="cd17624">
    <property type="entry name" value="REC_OmpR_PmrA-like"/>
    <property type="match status" value="1"/>
</dbReference>
<dbReference type="Proteomes" id="UP001447008">
    <property type="component" value="Unassembled WGS sequence"/>
</dbReference>
<dbReference type="SMART" id="SM00862">
    <property type="entry name" value="Trans_reg_C"/>
    <property type="match status" value="1"/>
</dbReference>
<dbReference type="PROSITE" id="PS50110">
    <property type="entry name" value="RESPONSE_REGULATORY"/>
    <property type="match status" value="1"/>
</dbReference>
<gene>
    <name evidence="8" type="ORF">WCN91_05060</name>
</gene>
<evidence type="ECO:0000256" key="2">
    <source>
        <dbReference type="ARBA" id="ARBA00023125"/>
    </source>
</evidence>
<organism evidence="8 9">
    <name type="scientific">Pseudoalteromonas qingdaonensis</name>
    <dbReference type="NCBI Taxonomy" id="3131913"/>
    <lineage>
        <taxon>Bacteria</taxon>
        <taxon>Pseudomonadati</taxon>
        <taxon>Pseudomonadota</taxon>
        <taxon>Gammaproteobacteria</taxon>
        <taxon>Alteromonadales</taxon>
        <taxon>Pseudoalteromonadaceae</taxon>
        <taxon>Pseudoalteromonas</taxon>
    </lineage>
</organism>
<dbReference type="InterPro" id="IPR039420">
    <property type="entry name" value="WalR-like"/>
</dbReference>
<dbReference type="PANTHER" id="PTHR48111:SF67">
    <property type="entry name" value="TRANSCRIPTIONAL REGULATORY PROTEIN TCTD"/>
    <property type="match status" value="1"/>
</dbReference>
<dbReference type="SMART" id="SM00448">
    <property type="entry name" value="REC"/>
    <property type="match status" value="1"/>
</dbReference>